<dbReference type="Gene3D" id="2.60.40.1120">
    <property type="entry name" value="Carboxypeptidase-like, regulatory domain"/>
    <property type="match status" value="1"/>
</dbReference>
<comment type="subcellular location">
    <subcellularLocation>
        <location evidence="1">Cell outer membrane</location>
        <topology evidence="1">Multi-pass membrane protein</topology>
    </subcellularLocation>
</comment>
<keyword evidence="1" id="KW-0812">Transmembrane</keyword>
<keyword evidence="1" id="KW-0813">Transport</keyword>
<proteinExistence type="inferred from homology"/>
<evidence type="ECO:0000313" key="4">
    <source>
        <dbReference type="Proteomes" id="UP000175968"/>
    </source>
</evidence>
<accession>A0AAC9I695</accession>
<dbReference type="KEGG" id="fgl:EM308_06280"/>
<dbReference type="Proteomes" id="UP000175968">
    <property type="component" value="Chromosome"/>
</dbReference>
<dbReference type="InterPro" id="IPR023996">
    <property type="entry name" value="TonB-dep_OMP_SusC/RagA"/>
</dbReference>
<dbReference type="InterPro" id="IPR023997">
    <property type="entry name" value="TonB-dep_OMP_SusC/RagA_CS"/>
</dbReference>
<name>A0AAC9I695_9FLAO</name>
<dbReference type="PROSITE" id="PS52016">
    <property type="entry name" value="TONB_DEPENDENT_REC_3"/>
    <property type="match status" value="1"/>
</dbReference>
<dbReference type="SUPFAM" id="SSF56935">
    <property type="entry name" value="Porins"/>
    <property type="match status" value="1"/>
</dbReference>
<dbReference type="InterPro" id="IPR012910">
    <property type="entry name" value="Plug_dom"/>
</dbReference>
<dbReference type="GO" id="GO:0009279">
    <property type="term" value="C:cell outer membrane"/>
    <property type="evidence" value="ECO:0007669"/>
    <property type="project" value="UniProtKB-SubCell"/>
</dbReference>
<evidence type="ECO:0000259" key="2">
    <source>
        <dbReference type="Pfam" id="PF07715"/>
    </source>
</evidence>
<evidence type="ECO:0000256" key="1">
    <source>
        <dbReference type="PROSITE-ProRule" id="PRU01360"/>
    </source>
</evidence>
<dbReference type="NCBIfam" id="TIGR04056">
    <property type="entry name" value="OMP_RagA_SusC"/>
    <property type="match status" value="1"/>
</dbReference>
<keyword evidence="1" id="KW-0998">Cell outer membrane</keyword>
<sequence length="1018" mass="112194">MLTIAFVLLSIITSAQTKINVSGIVRDGKNVPLPEAVVTDKESGNSVSTGSDGKFKLTNVNSNSQIEISYVGFETQVLPVSNKATINVTMHEKSTGLDEVVVVAFGKSNSKKLSSSVSTIKAEDIAIAPVTSITQSLAGRAPGLIVTQSGGGINANGSVSIRGGGTPLIVINGIVSKYSDYDLLNPDDIATFSILKDAASTAMYGARAGDGVIVVTTKKGKGKANIKFSTDFMMTQPTFPLDKLSSYEKATLENELKAMYKNQTGSGPRWTDAELEKYRTGSDPYKYPNTQWEDIALKEMAPQYRYNLSMDGGSEENNYYASFGVLNIGTIFRDNTNSQKRYNFNLRTSSTIGNTGLTVTPAINGYIENTEAPLNQSASGGIDGYYGAVFSHIVNRLPYQLGENQNGQLYAQNDNPLVDMSPLGGYHKRYNQRMVGQVDLDWKLPWVKGLTMNAIANYSTLTSGNKMWNQTAPVYDLNGAKGPNQPMSLSKSKAQEQSWSVQYLVNYDKTFAEKHNVKATVGYEASYIWGDNLSGSRDGYILPIDQMGSGPASTQKNSATEYEEGRAGIIASLGYEFNNKYQLGASMRHDGSDYFAEGKRWGNFYSTWVGWTVSNEKFFDYLKSNDILDYFKIRATYGETGKNSGIGRYAYMQSYGYNAEGIVIDGKLYPTFSEGALPSPDISWFTQTTTNIGFDFETLKNRLRGSFDYFYMETTGFLASPSNIGFTDPLGIALPTVLSDGEQRREGYDFSLSWRDKVGEVNYEVGGNYTHYDQINSVNWQEATTALKNPYTRSTQQMGYWGVGYTNSGYYQNSQDVMNNPRMNVSNLVPGDIIYKDFNGDGKIDGNDQTRIGKSGSPRGNYGINGKASYKGFSFDILFQGSTRRDISIGTTYQGQPAYGFVIDEHKDYWRPDNTDAQFPRPQGDALLNGGNNYQTSDFWLINAGYFRLKNLAVGYDFKNSILKNDKVLSLCKLTFSGNNLFTISDATKWGLDPETASSTGWGYPVSRTYSLSLNIGF</sequence>
<organism evidence="3 4">
    <name type="scientific">Flavobacterium gilvum</name>
    <dbReference type="NCBI Taxonomy" id="1492737"/>
    <lineage>
        <taxon>Bacteria</taxon>
        <taxon>Pseudomonadati</taxon>
        <taxon>Bacteroidota</taxon>
        <taxon>Flavobacteriia</taxon>
        <taxon>Flavobacteriales</taxon>
        <taxon>Flavobacteriaceae</taxon>
        <taxon>Flavobacterium</taxon>
    </lineage>
</organism>
<gene>
    <name evidence="3" type="ORF">EM308_06280</name>
</gene>
<dbReference type="NCBIfam" id="TIGR04057">
    <property type="entry name" value="SusC_RagA_signa"/>
    <property type="match status" value="1"/>
</dbReference>
<dbReference type="Pfam" id="PF07715">
    <property type="entry name" value="Plug"/>
    <property type="match status" value="1"/>
</dbReference>
<dbReference type="EMBL" id="CP017479">
    <property type="protein sequence ID" value="AOW11281.1"/>
    <property type="molecule type" value="Genomic_DNA"/>
</dbReference>
<dbReference type="AlphaFoldDB" id="A0AAC9I695"/>
<dbReference type="SUPFAM" id="SSF49464">
    <property type="entry name" value="Carboxypeptidase regulatory domain-like"/>
    <property type="match status" value="1"/>
</dbReference>
<dbReference type="InterPro" id="IPR037066">
    <property type="entry name" value="Plug_dom_sf"/>
</dbReference>
<keyword evidence="1" id="KW-0472">Membrane</keyword>
<dbReference type="Gene3D" id="2.170.130.10">
    <property type="entry name" value="TonB-dependent receptor, plug domain"/>
    <property type="match status" value="1"/>
</dbReference>
<dbReference type="Pfam" id="PF13715">
    <property type="entry name" value="CarbopepD_reg_2"/>
    <property type="match status" value="1"/>
</dbReference>
<feature type="domain" description="TonB-dependent receptor plug" evidence="2">
    <location>
        <begin position="111"/>
        <end position="212"/>
    </location>
</feature>
<protein>
    <recommendedName>
        <fullName evidence="2">TonB-dependent receptor plug domain-containing protein</fullName>
    </recommendedName>
</protein>
<dbReference type="InterPro" id="IPR039426">
    <property type="entry name" value="TonB-dep_rcpt-like"/>
</dbReference>
<dbReference type="InterPro" id="IPR008969">
    <property type="entry name" value="CarboxyPept-like_regulatory"/>
</dbReference>
<comment type="similarity">
    <text evidence="1">Belongs to the TonB-dependent receptor family.</text>
</comment>
<keyword evidence="1" id="KW-1134">Transmembrane beta strand</keyword>
<keyword evidence="4" id="KW-1185">Reference proteome</keyword>
<reference evidence="3 4" key="1">
    <citation type="submission" date="2016-10" db="EMBL/GenBank/DDBJ databases">
        <title>Flavobacterium gilvum sp. nov., isolated from stream water.</title>
        <authorList>
            <person name="Shin S.-K."/>
            <person name="Cho Y.-J."/>
            <person name="Yi H."/>
        </authorList>
    </citation>
    <scope>NUCLEOTIDE SEQUENCE [LARGE SCALE GENOMIC DNA]</scope>
    <source>
        <strain evidence="3 4">EM1308</strain>
    </source>
</reference>
<evidence type="ECO:0000313" key="3">
    <source>
        <dbReference type="EMBL" id="AOW11281.1"/>
    </source>
</evidence>